<proteinExistence type="predicted"/>
<organism evidence="1 2">
    <name type="scientific">Pyropia yezoensis</name>
    <name type="common">Susabi-nori</name>
    <name type="synonym">Porphyra yezoensis</name>
    <dbReference type="NCBI Taxonomy" id="2788"/>
    <lineage>
        <taxon>Eukaryota</taxon>
        <taxon>Rhodophyta</taxon>
        <taxon>Bangiophyceae</taxon>
        <taxon>Bangiales</taxon>
        <taxon>Bangiaceae</taxon>
        <taxon>Pyropia</taxon>
    </lineage>
</organism>
<comment type="caution">
    <text evidence="1">The sequence shown here is derived from an EMBL/GenBank/DDBJ whole genome shotgun (WGS) entry which is preliminary data.</text>
</comment>
<name>A0ACC3C9N1_PYRYE</name>
<evidence type="ECO:0000313" key="2">
    <source>
        <dbReference type="Proteomes" id="UP000798662"/>
    </source>
</evidence>
<dbReference type="Proteomes" id="UP000798662">
    <property type="component" value="Chromosome 2"/>
</dbReference>
<evidence type="ECO:0000313" key="1">
    <source>
        <dbReference type="EMBL" id="KAK1866478.1"/>
    </source>
</evidence>
<keyword evidence="2" id="KW-1185">Reference proteome</keyword>
<sequence length="445" mass="45802">MMRPTALRQACPTGGMTAAVASTAAAAAAIPSATSPAILGGGPAFAASPRLATLTLAPPTGGSVASGCGGGEARAAACRRAAAVIAAAAAPCRPPPVWRGVAPPCRQWAGAAGWVSGGSPLNADGGAAAAAAAAVSGQRHRRLLPPGGDVVMRAKREARKRPPAPRNGGGDGDEGAAPAPRPARVDSNLNLSLRQQLRVAKEAAAAAAAEDGGGGGGGGAAGRPRPALRTKFRRFKSDEVVAEAWAAKQRRKAEERARMPDGKYVVGPAPIAYIDGYNVIGWWPQLKKRRDAGDMAGARRRLLGYVEEFASVRGWLCVLVFDANNTDNSRHIESVSDAVSVVYTGDETADSYIEAATLADCREAKRQVWAATSDFAQARLTGAQGAHVISSRLFVAQLTAARREARQNASAADDIGAARGAAMLINNVDPTVRDALYKLRDQLDG</sequence>
<protein>
    <submittedName>
        <fullName evidence="1">Uncharacterized protein</fullName>
    </submittedName>
</protein>
<reference evidence="1" key="1">
    <citation type="submission" date="2019-11" db="EMBL/GenBank/DDBJ databases">
        <title>Nori genome reveals adaptations in red seaweeds to the harsh intertidal environment.</title>
        <authorList>
            <person name="Wang D."/>
            <person name="Mao Y."/>
        </authorList>
    </citation>
    <scope>NUCLEOTIDE SEQUENCE</scope>
    <source>
        <tissue evidence="1">Gametophyte</tissue>
    </source>
</reference>
<accession>A0ACC3C9N1</accession>
<dbReference type="EMBL" id="CM020619">
    <property type="protein sequence ID" value="KAK1866478.1"/>
    <property type="molecule type" value="Genomic_DNA"/>
</dbReference>
<gene>
    <name evidence="1" type="ORF">I4F81_008996</name>
</gene>